<proteinExistence type="predicted"/>
<feature type="compositionally biased region" description="Basic and acidic residues" evidence="1">
    <location>
        <begin position="208"/>
        <end position="219"/>
    </location>
</feature>
<gene>
    <name evidence="2" type="ORF">AVDCRST_MAG25-2514</name>
</gene>
<dbReference type="EMBL" id="CADCVI010000162">
    <property type="protein sequence ID" value="CAA9477255.1"/>
    <property type="molecule type" value="Genomic_DNA"/>
</dbReference>
<evidence type="ECO:0000256" key="1">
    <source>
        <dbReference type="SAM" id="MobiDB-lite"/>
    </source>
</evidence>
<feature type="compositionally biased region" description="Gly residues" evidence="1">
    <location>
        <begin position="66"/>
        <end position="91"/>
    </location>
</feature>
<feature type="compositionally biased region" description="Low complexity" evidence="1">
    <location>
        <begin position="164"/>
        <end position="173"/>
    </location>
</feature>
<feature type="region of interest" description="Disordered" evidence="1">
    <location>
        <begin position="164"/>
        <end position="228"/>
    </location>
</feature>
<evidence type="ECO:0000313" key="2">
    <source>
        <dbReference type="EMBL" id="CAA9477255.1"/>
    </source>
</evidence>
<feature type="non-terminal residue" evidence="2">
    <location>
        <position position="1"/>
    </location>
</feature>
<organism evidence="2">
    <name type="scientific">uncultured Rubrobacteraceae bacterium</name>
    <dbReference type="NCBI Taxonomy" id="349277"/>
    <lineage>
        <taxon>Bacteria</taxon>
        <taxon>Bacillati</taxon>
        <taxon>Actinomycetota</taxon>
        <taxon>Rubrobacteria</taxon>
        <taxon>Rubrobacterales</taxon>
        <taxon>Rubrobacteraceae</taxon>
        <taxon>environmental samples</taxon>
    </lineage>
</organism>
<feature type="non-terminal residue" evidence="2">
    <location>
        <position position="228"/>
    </location>
</feature>
<name>A0A6J4RNL6_9ACTN</name>
<reference evidence="2" key="1">
    <citation type="submission" date="2020-02" db="EMBL/GenBank/DDBJ databases">
        <authorList>
            <person name="Meier V. D."/>
        </authorList>
    </citation>
    <scope>NUCLEOTIDE SEQUENCE</scope>
    <source>
        <strain evidence="2">AVDCRST_MAG25</strain>
    </source>
</reference>
<dbReference type="AlphaFoldDB" id="A0A6J4RNL6"/>
<sequence length="228" mass="22893">GDPGAVWEGVLCAAQGEDKSGADRGGCGAARRPRGYGRVHDGEGGRGAGGGGDVALQPLPEQGCAPGRGGRGALGRGGAAEGNGGLGGLPAGGREIGEAARQPAPRSLPGGAGQGAEPAGRGTPYRGLPGHDAPGRLRWWRGYGGLPGPVELRDRLRALRDPGVRAAARPVGARAERASARGVPRDLEDGKLPRGSRPGHGVRLLRGPRSEGVARHAERGTATWISAV</sequence>
<feature type="region of interest" description="Disordered" evidence="1">
    <location>
        <begin position="14"/>
        <end position="134"/>
    </location>
</feature>
<accession>A0A6J4RNL6</accession>
<protein>
    <submittedName>
        <fullName evidence="2">Transcriptional regulator, AcrR family</fullName>
    </submittedName>
</protein>
<feature type="compositionally biased region" description="Basic and acidic residues" evidence="1">
    <location>
        <begin position="174"/>
        <end position="192"/>
    </location>
</feature>